<dbReference type="Pfam" id="PF00672">
    <property type="entry name" value="HAMP"/>
    <property type="match status" value="1"/>
</dbReference>
<dbReference type="InterPro" id="IPR043128">
    <property type="entry name" value="Rev_trsase/Diguanyl_cyclase"/>
</dbReference>
<dbReference type="CDD" id="cd06225">
    <property type="entry name" value="HAMP"/>
    <property type="match status" value="1"/>
</dbReference>
<feature type="domain" description="HAMP" evidence="1">
    <location>
        <begin position="78"/>
        <end position="125"/>
    </location>
</feature>
<accession>A0A212K1P4</accession>
<dbReference type="NCBIfam" id="TIGR00254">
    <property type="entry name" value="GGDEF"/>
    <property type="match status" value="1"/>
</dbReference>
<dbReference type="InterPro" id="IPR050469">
    <property type="entry name" value="Diguanylate_Cyclase"/>
</dbReference>
<dbReference type="Pfam" id="PF00990">
    <property type="entry name" value="GGDEF"/>
    <property type="match status" value="1"/>
</dbReference>
<dbReference type="InterPro" id="IPR003660">
    <property type="entry name" value="HAMP_dom"/>
</dbReference>
<organism evidence="3">
    <name type="scientific">uncultured Eubacteriales bacterium</name>
    <dbReference type="NCBI Taxonomy" id="172733"/>
    <lineage>
        <taxon>Bacteria</taxon>
        <taxon>Bacillati</taxon>
        <taxon>Bacillota</taxon>
        <taxon>Clostridia</taxon>
        <taxon>Eubacteriales</taxon>
        <taxon>environmental samples</taxon>
    </lineage>
</organism>
<dbReference type="CDD" id="cd01949">
    <property type="entry name" value="GGDEF"/>
    <property type="match status" value="1"/>
</dbReference>
<dbReference type="EMBL" id="FLUN01000001">
    <property type="protein sequence ID" value="SBW05644.1"/>
    <property type="molecule type" value="Genomic_DNA"/>
</dbReference>
<dbReference type="GO" id="GO:0007165">
    <property type="term" value="P:signal transduction"/>
    <property type="evidence" value="ECO:0007669"/>
    <property type="project" value="InterPro"/>
</dbReference>
<protein>
    <submittedName>
        <fullName evidence="3">Putative Diguanylate cyclase</fullName>
    </submittedName>
</protein>
<dbReference type="SMART" id="SM00267">
    <property type="entry name" value="GGDEF"/>
    <property type="match status" value="1"/>
</dbReference>
<dbReference type="GO" id="GO:0043709">
    <property type="term" value="P:cell adhesion involved in single-species biofilm formation"/>
    <property type="evidence" value="ECO:0007669"/>
    <property type="project" value="TreeGrafter"/>
</dbReference>
<dbReference type="InterPro" id="IPR000160">
    <property type="entry name" value="GGDEF_dom"/>
</dbReference>
<dbReference type="InterPro" id="IPR029787">
    <property type="entry name" value="Nucleotide_cyclase"/>
</dbReference>
<dbReference type="PROSITE" id="PS50885">
    <property type="entry name" value="HAMP"/>
    <property type="match status" value="1"/>
</dbReference>
<evidence type="ECO:0000259" key="2">
    <source>
        <dbReference type="PROSITE" id="PS50887"/>
    </source>
</evidence>
<feature type="domain" description="GGDEF" evidence="2">
    <location>
        <begin position="284"/>
        <end position="414"/>
    </location>
</feature>
<name>A0A212K1P4_9FIRM</name>
<dbReference type="SUPFAM" id="SSF55073">
    <property type="entry name" value="Nucleotide cyclase"/>
    <property type="match status" value="1"/>
</dbReference>
<dbReference type="GO" id="GO:1902201">
    <property type="term" value="P:negative regulation of bacterial-type flagellum-dependent cell motility"/>
    <property type="evidence" value="ECO:0007669"/>
    <property type="project" value="TreeGrafter"/>
</dbReference>
<proteinExistence type="predicted"/>
<dbReference type="AlphaFoldDB" id="A0A212K1P4"/>
<dbReference type="PANTHER" id="PTHR45138">
    <property type="entry name" value="REGULATORY COMPONENTS OF SENSORY TRANSDUCTION SYSTEM"/>
    <property type="match status" value="1"/>
</dbReference>
<reference evidence="3" key="1">
    <citation type="submission" date="2016-04" db="EMBL/GenBank/DDBJ databases">
        <authorList>
            <person name="Evans L.H."/>
            <person name="Alamgir A."/>
            <person name="Owens N."/>
            <person name="Weber N.D."/>
            <person name="Virtaneva K."/>
            <person name="Barbian K."/>
            <person name="Babar A."/>
            <person name="Rosenke K."/>
        </authorList>
    </citation>
    <scope>NUCLEOTIDE SEQUENCE</scope>
    <source>
        <strain evidence="3">86</strain>
    </source>
</reference>
<evidence type="ECO:0000313" key="3">
    <source>
        <dbReference type="EMBL" id="SBW05644.1"/>
    </source>
</evidence>
<dbReference type="PANTHER" id="PTHR45138:SF9">
    <property type="entry name" value="DIGUANYLATE CYCLASE DGCM-RELATED"/>
    <property type="match status" value="1"/>
</dbReference>
<dbReference type="PROSITE" id="PS50887">
    <property type="entry name" value="GGDEF"/>
    <property type="match status" value="1"/>
</dbReference>
<dbReference type="GO" id="GO:0005886">
    <property type="term" value="C:plasma membrane"/>
    <property type="evidence" value="ECO:0007669"/>
    <property type="project" value="TreeGrafter"/>
</dbReference>
<sequence>MDSAHELMRAYLNNVTRDPEHAELDLQALPEELRDFGGSLLDFTRSVKETMELAKAIARGNLDVPLPPRNNEIAAPLKSLHASLKHLTWQTQQVSKGDYHQRVDFMGDFSKSFNDMTEQLSQQRNALLKEIESRQMENRQLLQNRNLYEILAGQIEQWIIVVDADTAEWLFASREVNGDVMDPDCVRLLHQWLERQTAAMRDRPEVGTAEVELPENGCSRYYSVTIHPMRWLERNTLAFVLTDVSSERERLNNLQNIANHDTLTQLYNRRYGMHTLQEWLDAGKEFILCFSDIDNLKAVNDRYGHLKGDRYIINIANTLRDFSPDAIACRIGGDEFMLLAQGWPAEAARERMELLRKHIAAHSLEPGALYEHSISYGLIPVGAGNTLTASELLSSADERMYEYKRLYKRRNKLR</sequence>
<evidence type="ECO:0000259" key="1">
    <source>
        <dbReference type="PROSITE" id="PS50885"/>
    </source>
</evidence>
<gene>
    <name evidence="3" type="ORF">KL86CLO1_12058</name>
</gene>
<dbReference type="Gene3D" id="3.30.70.270">
    <property type="match status" value="1"/>
</dbReference>
<dbReference type="GO" id="GO:0052621">
    <property type="term" value="F:diguanylate cyclase activity"/>
    <property type="evidence" value="ECO:0007669"/>
    <property type="project" value="TreeGrafter"/>
</dbReference>